<dbReference type="Gene3D" id="3.10.450.50">
    <property type="match status" value="1"/>
</dbReference>
<reference evidence="2 3" key="2">
    <citation type="submission" date="2019-09" db="EMBL/GenBank/DDBJ databases">
        <title>Mesorhizobium sp. MaA-C15 isolated from Microcystis aeruginosa.</title>
        <authorList>
            <person name="Jeong S.E."/>
            <person name="Jin H.M."/>
            <person name="Jeon C.O."/>
        </authorList>
    </citation>
    <scope>NUCLEOTIDE SEQUENCE [LARGE SCALE GENOMIC DNA]</scope>
    <source>
        <strain evidence="2 3">MaA-C15</strain>
    </source>
</reference>
<accession>A0A5D4GRJ4</accession>
<proteinExistence type="predicted"/>
<dbReference type="EMBL" id="VSZS01000065">
    <property type="protein sequence ID" value="TYR30958.1"/>
    <property type="molecule type" value="Genomic_DNA"/>
</dbReference>
<dbReference type="InterPro" id="IPR037401">
    <property type="entry name" value="SnoaL-like"/>
</dbReference>
<sequence>MMSEKEILAVIRAQEEATANGDARATIGVMDADVVVFDLPPPLAYRGEQARDVEGINAWFATWRNGVTLHMADPQFIIDGDLAVAFGLSRMTGMKTDGTNVDSWSRRTIVLRRIGGSWKIVHEHASFPMAMDGSGRAVTDLLP</sequence>
<comment type="caution">
    <text evidence="2">The sequence shown here is derived from an EMBL/GenBank/DDBJ whole genome shotgun (WGS) entry which is preliminary data.</text>
</comment>
<protein>
    <submittedName>
        <fullName evidence="2">DUF4440 domain-containing protein</fullName>
    </submittedName>
</protein>
<gene>
    <name evidence="2" type="ORF">FY036_16070</name>
</gene>
<evidence type="ECO:0000313" key="2">
    <source>
        <dbReference type="EMBL" id="TYR30958.1"/>
    </source>
</evidence>
<dbReference type="Proteomes" id="UP000323258">
    <property type="component" value="Unassembled WGS sequence"/>
</dbReference>
<reference evidence="2 3" key="1">
    <citation type="submission" date="2019-08" db="EMBL/GenBank/DDBJ databases">
        <authorList>
            <person name="Seo Y.L."/>
        </authorList>
    </citation>
    <scope>NUCLEOTIDE SEQUENCE [LARGE SCALE GENOMIC DNA]</scope>
    <source>
        <strain evidence="2 3">MaA-C15</strain>
    </source>
</reference>
<dbReference type="SUPFAM" id="SSF54427">
    <property type="entry name" value="NTF2-like"/>
    <property type="match status" value="1"/>
</dbReference>
<keyword evidence="3" id="KW-1185">Reference proteome</keyword>
<name>A0A5D4GRJ4_9HYPH</name>
<evidence type="ECO:0000259" key="1">
    <source>
        <dbReference type="Pfam" id="PF13474"/>
    </source>
</evidence>
<dbReference type="AlphaFoldDB" id="A0A5D4GRJ4"/>
<feature type="domain" description="SnoaL-like" evidence="1">
    <location>
        <begin position="7"/>
        <end position="129"/>
    </location>
</feature>
<dbReference type="InterPro" id="IPR032710">
    <property type="entry name" value="NTF2-like_dom_sf"/>
</dbReference>
<evidence type="ECO:0000313" key="3">
    <source>
        <dbReference type="Proteomes" id="UP000323258"/>
    </source>
</evidence>
<organism evidence="2 3">
    <name type="scientific">Neoaquamicrobium microcysteis</name>
    <dbReference type="NCBI Taxonomy" id="2682781"/>
    <lineage>
        <taxon>Bacteria</taxon>
        <taxon>Pseudomonadati</taxon>
        <taxon>Pseudomonadota</taxon>
        <taxon>Alphaproteobacteria</taxon>
        <taxon>Hyphomicrobiales</taxon>
        <taxon>Phyllobacteriaceae</taxon>
        <taxon>Neoaquamicrobium</taxon>
    </lineage>
</organism>
<dbReference type="Pfam" id="PF13474">
    <property type="entry name" value="SnoaL_3"/>
    <property type="match status" value="1"/>
</dbReference>